<dbReference type="Pfam" id="PF02588">
    <property type="entry name" value="YitT_membrane"/>
    <property type="match status" value="1"/>
</dbReference>
<dbReference type="Proteomes" id="UP000623172">
    <property type="component" value="Unassembled WGS sequence"/>
</dbReference>
<evidence type="ECO:0000256" key="5">
    <source>
        <dbReference type="ARBA" id="ARBA00023136"/>
    </source>
</evidence>
<dbReference type="InterPro" id="IPR051461">
    <property type="entry name" value="UPF0750_membrane"/>
</dbReference>
<evidence type="ECO:0000259" key="7">
    <source>
        <dbReference type="Pfam" id="PF10035"/>
    </source>
</evidence>
<dbReference type="PANTHER" id="PTHR33545:SF5">
    <property type="entry name" value="UPF0750 MEMBRANE PROTEIN YITT"/>
    <property type="match status" value="1"/>
</dbReference>
<comment type="subcellular location">
    <subcellularLocation>
        <location evidence="1">Cell membrane</location>
        <topology evidence="1">Multi-pass membrane protein</topology>
    </subcellularLocation>
</comment>
<dbReference type="EMBL" id="JACRSR010000002">
    <property type="protein sequence ID" value="MBC8531497.1"/>
    <property type="molecule type" value="Genomic_DNA"/>
</dbReference>
<keyword evidence="9" id="KW-1185">Reference proteome</keyword>
<evidence type="ECO:0000256" key="4">
    <source>
        <dbReference type="ARBA" id="ARBA00022989"/>
    </source>
</evidence>
<gene>
    <name evidence="8" type="ORF">H8696_06505</name>
</gene>
<accession>A0A926HKY9</accession>
<comment type="caution">
    <text evidence="8">The sequence shown here is derived from an EMBL/GenBank/DDBJ whole genome shotgun (WGS) entry which is preliminary data.</text>
</comment>
<sequence length="290" mass="31065">MKSEANRMSLKNMLLIIVGVFIMSLGYHFFIVPNDLAPGGVTGLAIVLNSLISAPIGLVTALVNIPLFLIGYRILGRNTAIKSVIAALLLSAALDYLPLPAMTENPILAAVFGGVFVGAGLGLVVKANASTGGSDLIALIFHKKHPSFSVGNFVFVCDMVVILTAGIVFGAEQALYAFISLFITMKVMDMVQEGFTANKAFFIITHHGEKIADQVMRELNRGVTFLDARGGYSQKDVEMLFCVVGRMQVERLKGLVKEIDPKAFVVTSSVNEVAGEGFSYPSESPKLTSN</sequence>
<organism evidence="8 9">
    <name type="scientific">Gehongia tenuis</name>
    <dbReference type="NCBI Taxonomy" id="2763655"/>
    <lineage>
        <taxon>Bacteria</taxon>
        <taxon>Bacillati</taxon>
        <taxon>Bacillota</taxon>
        <taxon>Clostridia</taxon>
        <taxon>Christensenellales</taxon>
        <taxon>Christensenellaceae</taxon>
        <taxon>Gehongia</taxon>
    </lineage>
</organism>
<dbReference type="AlphaFoldDB" id="A0A926HKY9"/>
<dbReference type="PANTHER" id="PTHR33545">
    <property type="entry name" value="UPF0750 MEMBRANE PROTEIN YITT-RELATED"/>
    <property type="match status" value="1"/>
</dbReference>
<evidence type="ECO:0000313" key="9">
    <source>
        <dbReference type="Proteomes" id="UP000623172"/>
    </source>
</evidence>
<keyword evidence="5 6" id="KW-0472">Membrane</keyword>
<name>A0A926HKY9_9FIRM</name>
<feature type="transmembrane region" description="Helical" evidence="6">
    <location>
        <begin position="84"/>
        <end position="101"/>
    </location>
</feature>
<dbReference type="InterPro" id="IPR019264">
    <property type="entry name" value="DUF2179"/>
</dbReference>
<feature type="transmembrane region" description="Helical" evidence="6">
    <location>
        <begin position="107"/>
        <end position="127"/>
    </location>
</feature>
<proteinExistence type="predicted"/>
<protein>
    <submittedName>
        <fullName evidence="8">YitT family protein</fullName>
    </submittedName>
</protein>
<evidence type="ECO:0000256" key="6">
    <source>
        <dbReference type="SAM" id="Phobius"/>
    </source>
</evidence>
<dbReference type="PIRSF" id="PIRSF006483">
    <property type="entry name" value="Membrane_protein_YitT"/>
    <property type="match status" value="1"/>
</dbReference>
<evidence type="ECO:0000313" key="8">
    <source>
        <dbReference type="EMBL" id="MBC8531497.1"/>
    </source>
</evidence>
<evidence type="ECO:0000256" key="1">
    <source>
        <dbReference type="ARBA" id="ARBA00004651"/>
    </source>
</evidence>
<keyword evidence="3 6" id="KW-0812">Transmembrane</keyword>
<evidence type="ECO:0000256" key="3">
    <source>
        <dbReference type="ARBA" id="ARBA00022692"/>
    </source>
</evidence>
<dbReference type="InterPro" id="IPR003740">
    <property type="entry name" value="YitT"/>
</dbReference>
<dbReference type="Pfam" id="PF10035">
    <property type="entry name" value="DUF2179"/>
    <property type="match status" value="1"/>
</dbReference>
<feature type="transmembrane region" description="Helical" evidence="6">
    <location>
        <begin position="51"/>
        <end position="72"/>
    </location>
</feature>
<dbReference type="CDD" id="cd16380">
    <property type="entry name" value="YitT_C"/>
    <property type="match status" value="1"/>
</dbReference>
<reference evidence="8" key="1">
    <citation type="submission" date="2020-08" db="EMBL/GenBank/DDBJ databases">
        <title>Genome public.</title>
        <authorList>
            <person name="Liu C."/>
            <person name="Sun Q."/>
        </authorList>
    </citation>
    <scope>NUCLEOTIDE SEQUENCE</scope>
    <source>
        <strain evidence="8">NSJ-53</strain>
    </source>
</reference>
<feature type="transmembrane region" description="Helical" evidence="6">
    <location>
        <begin position="12"/>
        <end position="31"/>
    </location>
</feature>
<dbReference type="Gene3D" id="3.30.70.120">
    <property type="match status" value="1"/>
</dbReference>
<dbReference type="RefSeq" id="WP_249316104.1">
    <property type="nucleotide sequence ID" value="NZ_JACRSR010000002.1"/>
</dbReference>
<dbReference type="GO" id="GO:0005886">
    <property type="term" value="C:plasma membrane"/>
    <property type="evidence" value="ECO:0007669"/>
    <property type="project" value="UniProtKB-SubCell"/>
</dbReference>
<feature type="domain" description="DUF2179" evidence="7">
    <location>
        <begin position="221"/>
        <end position="275"/>
    </location>
</feature>
<keyword evidence="4 6" id="KW-1133">Transmembrane helix</keyword>
<feature type="transmembrane region" description="Helical" evidence="6">
    <location>
        <begin position="148"/>
        <end position="168"/>
    </location>
</feature>
<keyword evidence="2" id="KW-1003">Cell membrane</keyword>
<dbReference type="InterPro" id="IPR015867">
    <property type="entry name" value="N-reg_PII/ATP_PRibTrfase_C"/>
</dbReference>
<evidence type="ECO:0000256" key="2">
    <source>
        <dbReference type="ARBA" id="ARBA00022475"/>
    </source>
</evidence>